<dbReference type="EMBL" id="OU503057">
    <property type="protein sequence ID" value="CAI9786190.1"/>
    <property type="molecule type" value="Genomic_DNA"/>
</dbReference>
<proteinExistence type="predicted"/>
<name>A0AAD2EFN8_9LAMI</name>
<dbReference type="PANTHER" id="PTHR46836:SF7">
    <property type="entry name" value="PHOSPHATIDYLINOSITOL N-ACETYGLUCOSAMINLYTRANSFERASE SUBUNIT P-LIKE PROTEIN"/>
    <property type="match status" value="1"/>
</dbReference>
<evidence type="ECO:0000259" key="2">
    <source>
        <dbReference type="Pfam" id="PF14309"/>
    </source>
</evidence>
<dbReference type="InterPro" id="IPR025486">
    <property type="entry name" value="DUF4378"/>
</dbReference>
<feature type="compositionally biased region" description="Polar residues" evidence="1">
    <location>
        <begin position="242"/>
        <end position="254"/>
    </location>
</feature>
<feature type="compositionally biased region" description="Basic and acidic residues" evidence="1">
    <location>
        <begin position="669"/>
        <end position="678"/>
    </location>
</feature>
<protein>
    <recommendedName>
        <fullName evidence="2">DUF4378 domain-containing protein</fullName>
    </recommendedName>
</protein>
<accession>A0AAD2EFN8</accession>
<feature type="compositionally biased region" description="Basic and acidic residues" evidence="1">
    <location>
        <begin position="479"/>
        <end position="496"/>
    </location>
</feature>
<feature type="region of interest" description="Disordered" evidence="1">
    <location>
        <begin position="642"/>
        <end position="684"/>
    </location>
</feature>
<dbReference type="Proteomes" id="UP000834106">
    <property type="component" value="Chromosome 22"/>
</dbReference>
<feature type="region of interest" description="Disordered" evidence="1">
    <location>
        <begin position="476"/>
        <end position="504"/>
    </location>
</feature>
<dbReference type="PANTHER" id="PTHR46836">
    <property type="entry name" value="AFADIN"/>
    <property type="match status" value="1"/>
</dbReference>
<dbReference type="Pfam" id="PF14309">
    <property type="entry name" value="DUF4378"/>
    <property type="match status" value="1"/>
</dbReference>
<reference evidence="3" key="1">
    <citation type="submission" date="2023-05" db="EMBL/GenBank/DDBJ databases">
        <authorList>
            <person name="Huff M."/>
        </authorList>
    </citation>
    <scope>NUCLEOTIDE SEQUENCE</scope>
</reference>
<gene>
    <name evidence="3" type="ORF">FPE_LOCUS33620</name>
</gene>
<evidence type="ECO:0000313" key="4">
    <source>
        <dbReference type="Proteomes" id="UP000834106"/>
    </source>
</evidence>
<feature type="region of interest" description="Disordered" evidence="1">
    <location>
        <begin position="224"/>
        <end position="254"/>
    </location>
</feature>
<keyword evidence="4" id="KW-1185">Reference proteome</keyword>
<feature type="domain" description="DUF4378" evidence="2">
    <location>
        <begin position="695"/>
        <end position="845"/>
    </location>
</feature>
<dbReference type="AlphaFoldDB" id="A0AAD2EFN8"/>
<organism evidence="3 4">
    <name type="scientific">Fraxinus pennsylvanica</name>
    <dbReference type="NCBI Taxonomy" id="56036"/>
    <lineage>
        <taxon>Eukaryota</taxon>
        <taxon>Viridiplantae</taxon>
        <taxon>Streptophyta</taxon>
        <taxon>Embryophyta</taxon>
        <taxon>Tracheophyta</taxon>
        <taxon>Spermatophyta</taxon>
        <taxon>Magnoliopsida</taxon>
        <taxon>eudicotyledons</taxon>
        <taxon>Gunneridae</taxon>
        <taxon>Pentapetalae</taxon>
        <taxon>asterids</taxon>
        <taxon>lamiids</taxon>
        <taxon>Lamiales</taxon>
        <taxon>Oleaceae</taxon>
        <taxon>Oleeae</taxon>
        <taxon>Fraxinus</taxon>
    </lineage>
</organism>
<sequence>MEAKQHEDSVIARLMGFDEVPPQQTIHKRQRVLSENYLRRSASIGLREGSSFHLVKDVFVAHISKKDEHNILPVLDKEASYSASKIQMGMGRKKNASATILKSIPGHSYNYEGIFNKKCKQHARGNVLRSHQKLEKDSLTGHFEEPVFDPINKLKSPLERVDRSHLFSTSIVMLNPNSKIEKRKSIHIMSDLLPRSGDRDRDESLETENGELLKEFTYMDQAVNDTDSSTHSSSDCKETKSRNSLQGSSCGEASRPQFSGENYLMDEGESLVASCPGLFNCEDQKHALYPSSNGSLLTREVYKQMFEWWKRTKKVQAVESAGRAQNLGEMLAMADWELTLGNTNLELDSLQGKNSGSASGISSKDGWKNQDIICSPTSKVEVLCETFLKCWHSRQEEAASLKDNKLRKQKISFKDVLDHRGSSGGEKFTSCPDALKNKCTILRSPASFQSSRCSASWLDSENNNPAAHEKFTLINQDEWANRPKMNDGSRDNEPDSRVSNSTISNLASQSTVDILVNAEPENIEISSVHKLQKSEPNPGIFSIKDRHSSSPVMETFTGQFCSHSSSHDWEALNGQVSSTSNEISKEAAASSNCLRIGLPELYSNLKGTNQCSPHSILEPFEEENSLTSEYFGSVTTDFHSQQLQLQPLKSESEETYSEESGIGVISDSDTEKRSHDPSENGGKLLRLFGDDESREFSYLVDVLDEARFQGLNLDMDFETWHSLECPVSPLVFEALEKKYGKQTSWQKSHRQLLFNRINSGLRKIFNPYIHFHMSTPFRRRFSSKLRRDDVEEELWMFLISQEKEESKGLYERTLENEMKWLDLYEDIDIICQELETHLFGDLVLELVQFGIVE</sequence>
<evidence type="ECO:0000313" key="3">
    <source>
        <dbReference type="EMBL" id="CAI9786190.1"/>
    </source>
</evidence>
<evidence type="ECO:0000256" key="1">
    <source>
        <dbReference type="SAM" id="MobiDB-lite"/>
    </source>
</evidence>